<dbReference type="EMBL" id="JAUSVS010000007">
    <property type="protein sequence ID" value="MDQ0465475.1"/>
    <property type="molecule type" value="Genomic_DNA"/>
</dbReference>
<dbReference type="InterPro" id="IPR007263">
    <property type="entry name" value="DCC1-like"/>
</dbReference>
<keyword evidence="2" id="KW-1185">Reference proteome</keyword>
<name>A0ABU0ITZ5_9CAUL</name>
<dbReference type="RefSeq" id="WP_307350835.1">
    <property type="nucleotide sequence ID" value="NZ_JAUSVS010000007.1"/>
</dbReference>
<reference evidence="1 2" key="1">
    <citation type="submission" date="2023-07" db="EMBL/GenBank/DDBJ databases">
        <title>Genomic Encyclopedia of Type Strains, Phase IV (KMG-IV): sequencing the most valuable type-strain genomes for metagenomic binning, comparative biology and taxonomic classification.</title>
        <authorList>
            <person name="Goeker M."/>
        </authorList>
    </citation>
    <scope>NUCLEOTIDE SEQUENCE [LARGE SCALE GENOMIC DNA]</scope>
    <source>
        <strain evidence="1 2">DSM 18695</strain>
    </source>
</reference>
<comment type="caution">
    <text evidence="1">The sequence shown here is derived from an EMBL/GenBank/DDBJ whole genome shotgun (WGS) entry which is preliminary data.</text>
</comment>
<accession>A0ABU0ITZ5</accession>
<dbReference type="PANTHER" id="PTHR33639:SF2">
    <property type="entry name" value="DUF393 DOMAIN-CONTAINING PROTEIN"/>
    <property type="match status" value="1"/>
</dbReference>
<dbReference type="PANTHER" id="PTHR33639">
    <property type="entry name" value="THIOL-DISULFIDE OXIDOREDUCTASE DCC"/>
    <property type="match status" value="1"/>
</dbReference>
<sequence>MADPLRPDGLMLFDGVCNLCTASVRIASRLDRAGVLRFTPIQSPYGQALARAHGIDPGAPSTFAFFEHGEPRLRSDGALALVGRTSWRWLGFLKLTPRPVRDAVYDWVAANRYRLFGRKDVCMIPTPELAARFVTERP</sequence>
<organism evidence="1 2">
    <name type="scientific">Caulobacter ginsengisoli</name>
    <dbReference type="NCBI Taxonomy" id="400775"/>
    <lineage>
        <taxon>Bacteria</taxon>
        <taxon>Pseudomonadati</taxon>
        <taxon>Pseudomonadota</taxon>
        <taxon>Alphaproteobacteria</taxon>
        <taxon>Caulobacterales</taxon>
        <taxon>Caulobacteraceae</taxon>
        <taxon>Caulobacter</taxon>
    </lineage>
</organism>
<dbReference type="Proteomes" id="UP001228905">
    <property type="component" value="Unassembled WGS sequence"/>
</dbReference>
<proteinExistence type="predicted"/>
<dbReference type="InterPro" id="IPR052927">
    <property type="entry name" value="DCC_oxidoreductase"/>
</dbReference>
<gene>
    <name evidence="1" type="ORF">QO010_003264</name>
</gene>
<dbReference type="Pfam" id="PF04134">
    <property type="entry name" value="DCC1-like"/>
    <property type="match status" value="1"/>
</dbReference>
<evidence type="ECO:0000313" key="1">
    <source>
        <dbReference type="EMBL" id="MDQ0465475.1"/>
    </source>
</evidence>
<protein>
    <submittedName>
        <fullName evidence="1">DCC family thiol-disulfide oxidoreductase YuxK</fullName>
    </submittedName>
</protein>
<evidence type="ECO:0000313" key="2">
    <source>
        <dbReference type="Proteomes" id="UP001228905"/>
    </source>
</evidence>